<reference evidence="2" key="1">
    <citation type="journal article" date="2020" name="mSystems">
        <title>Genome- and Community-Level Interaction Insights into Carbon Utilization and Element Cycling Functions of Hydrothermarchaeota in Hydrothermal Sediment.</title>
        <authorList>
            <person name="Zhou Z."/>
            <person name="Liu Y."/>
            <person name="Xu W."/>
            <person name="Pan J."/>
            <person name="Luo Z.H."/>
            <person name="Li M."/>
        </authorList>
    </citation>
    <scope>NUCLEOTIDE SEQUENCE [LARGE SCALE GENOMIC DNA]</scope>
    <source>
        <strain evidence="2">SpSt-132</strain>
    </source>
</reference>
<feature type="transmembrane region" description="Helical" evidence="1">
    <location>
        <begin position="41"/>
        <end position="63"/>
    </location>
</feature>
<proteinExistence type="predicted"/>
<dbReference type="EMBL" id="DSFP01000031">
    <property type="protein sequence ID" value="HEW45663.1"/>
    <property type="molecule type" value="Genomic_DNA"/>
</dbReference>
<keyword evidence="1" id="KW-1133">Transmembrane helix</keyword>
<feature type="transmembrane region" description="Helical" evidence="1">
    <location>
        <begin position="12"/>
        <end position="32"/>
    </location>
</feature>
<accession>A0A7C2Z2X2</accession>
<sequence length="181" mass="20967">MSQEQWDFINTLVVVARFIQVLGFFFAILMLIKEFPIVHTFLVFAVNLVGFFVILTGILTRLFSLPEVLLMDALIIGISLVIFIRAYRIKRLKDKFPPPPKVDTRCPVCGAYIKPQSDYCVLMDSKTHLYFDSKEHMEAFLKDPQAYRISKEINYDGVKRVCINKEEGWIEWGQGPQKITL</sequence>
<name>A0A7C2Z2X2_9AQUI</name>
<feature type="transmembrane region" description="Helical" evidence="1">
    <location>
        <begin position="69"/>
        <end position="87"/>
    </location>
</feature>
<protein>
    <submittedName>
        <fullName evidence="2">Uncharacterized protein</fullName>
    </submittedName>
</protein>
<evidence type="ECO:0000313" key="2">
    <source>
        <dbReference type="EMBL" id="HEW45663.1"/>
    </source>
</evidence>
<comment type="caution">
    <text evidence="2">The sequence shown here is derived from an EMBL/GenBank/DDBJ whole genome shotgun (WGS) entry which is preliminary data.</text>
</comment>
<organism evidence="2">
    <name type="scientific">Hydrogenobacter sp</name>
    <dbReference type="NCBI Taxonomy" id="2152829"/>
    <lineage>
        <taxon>Bacteria</taxon>
        <taxon>Pseudomonadati</taxon>
        <taxon>Aquificota</taxon>
        <taxon>Aquificia</taxon>
        <taxon>Aquificales</taxon>
        <taxon>Aquificaceae</taxon>
        <taxon>Hydrogenobacter</taxon>
    </lineage>
</organism>
<dbReference type="AlphaFoldDB" id="A0A7C2Z2X2"/>
<keyword evidence="1" id="KW-0472">Membrane</keyword>
<evidence type="ECO:0000256" key="1">
    <source>
        <dbReference type="SAM" id="Phobius"/>
    </source>
</evidence>
<keyword evidence="1" id="KW-0812">Transmembrane</keyword>
<gene>
    <name evidence="2" type="ORF">ENO47_03200</name>
</gene>